<reference evidence="1 2" key="1">
    <citation type="submission" date="2021-03" db="EMBL/GenBank/DDBJ databases">
        <title>Genomic and phenotypic characterization of Chloracidobacterium isolates provides evidence for multiple species.</title>
        <authorList>
            <person name="Saini M.K."/>
            <person name="Costas A.M.G."/>
            <person name="Tank M."/>
            <person name="Bryant D.A."/>
        </authorList>
    </citation>
    <scope>NUCLEOTIDE SEQUENCE [LARGE SCALE GENOMIC DNA]</scope>
    <source>
        <strain evidence="1 2">BV2-C</strain>
    </source>
</reference>
<accession>A0ABX8BA53</accession>
<dbReference type="RefSeq" id="WP_211429707.1">
    <property type="nucleotide sequence ID" value="NZ_CP072648.1"/>
</dbReference>
<name>A0ABX8BA53_9BACT</name>
<protein>
    <submittedName>
        <fullName evidence="1">Uncharacterized protein</fullName>
    </submittedName>
</protein>
<evidence type="ECO:0000313" key="2">
    <source>
        <dbReference type="Proteomes" id="UP000676506"/>
    </source>
</evidence>
<gene>
    <name evidence="1" type="ORF">J8C06_05150</name>
</gene>
<sequence length="113" mass="12805">MTQRVNVLCIRTADGRIAPLAGQQLDIRRVFGNALPVFEREEVGMSFLARYVPPSSDEFFVTRYEAIGEVRQFAQRHNLKLWLDPQCDFNGQIIPESGIKGDPSQIASIVLKR</sequence>
<dbReference type="Proteomes" id="UP000676506">
    <property type="component" value="Chromosome 1"/>
</dbReference>
<proteinExistence type="predicted"/>
<dbReference type="EMBL" id="CP072648">
    <property type="protein sequence ID" value="QUW03817.1"/>
    <property type="molecule type" value="Genomic_DNA"/>
</dbReference>
<organism evidence="1 2">
    <name type="scientific">Chloracidobacterium validum</name>
    <dbReference type="NCBI Taxonomy" id="2821543"/>
    <lineage>
        <taxon>Bacteria</taxon>
        <taxon>Pseudomonadati</taxon>
        <taxon>Acidobacteriota</taxon>
        <taxon>Terriglobia</taxon>
        <taxon>Terriglobales</taxon>
        <taxon>Acidobacteriaceae</taxon>
        <taxon>Chloracidobacterium</taxon>
    </lineage>
</organism>
<keyword evidence="2" id="KW-1185">Reference proteome</keyword>
<evidence type="ECO:0000313" key="1">
    <source>
        <dbReference type="EMBL" id="QUW03817.1"/>
    </source>
</evidence>